<keyword evidence="2" id="KW-1185">Reference proteome</keyword>
<organism evidence="1 2">
    <name type="scientific">Plesiocystis pacifica SIR-1</name>
    <dbReference type="NCBI Taxonomy" id="391625"/>
    <lineage>
        <taxon>Bacteria</taxon>
        <taxon>Pseudomonadati</taxon>
        <taxon>Myxococcota</taxon>
        <taxon>Polyangia</taxon>
        <taxon>Nannocystales</taxon>
        <taxon>Nannocystaceae</taxon>
        <taxon>Plesiocystis</taxon>
    </lineage>
</organism>
<reference evidence="1 2" key="1">
    <citation type="submission" date="2007-06" db="EMBL/GenBank/DDBJ databases">
        <authorList>
            <person name="Shimkets L."/>
            <person name="Ferriera S."/>
            <person name="Johnson J."/>
            <person name="Kravitz S."/>
            <person name="Beeson K."/>
            <person name="Sutton G."/>
            <person name="Rogers Y.-H."/>
            <person name="Friedman R."/>
            <person name="Frazier M."/>
            <person name="Venter J.C."/>
        </authorList>
    </citation>
    <scope>NUCLEOTIDE SEQUENCE [LARGE SCALE GENOMIC DNA]</scope>
    <source>
        <strain evidence="1 2">SIR-1</strain>
    </source>
</reference>
<dbReference type="Proteomes" id="UP000005801">
    <property type="component" value="Unassembled WGS sequence"/>
</dbReference>
<evidence type="ECO:0000313" key="1">
    <source>
        <dbReference type="EMBL" id="EDM73930.1"/>
    </source>
</evidence>
<name>A6GJM0_9BACT</name>
<sequence length="34" mass="3787">MLDSLSKTFVKALFLKSRGTSPSFFPVVLQSLLK</sequence>
<dbReference type="EMBL" id="ABCS01000161">
    <property type="protein sequence ID" value="EDM73930.1"/>
    <property type="molecule type" value="Genomic_DNA"/>
</dbReference>
<comment type="caution">
    <text evidence="1">The sequence shown here is derived from an EMBL/GenBank/DDBJ whole genome shotgun (WGS) entry which is preliminary data.</text>
</comment>
<evidence type="ECO:0000313" key="2">
    <source>
        <dbReference type="Proteomes" id="UP000005801"/>
    </source>
</evidence>
<gene>
    <name evidence="1" type="ORF">PPSIR1_14820</name>
</gene>
<accession>A6GJM0</accession>
<dbReference type="AlphaFoldDB" id="A6GJM0"/>
<protein>
    <submittedName>
        <fullName evidence="1">Uncharacterized protein</fullName>
    </submittedName>
</protein>
<proteinExistence type="predicted"/>